<feature type="region of interest" description="Disordered" evidence="1">
    <location>
        <begin position="64"/>
        <end position="169"/>
    </location>
</feature>
<keyword evidence="3" id="KW-1185">Reference proteome</keyword>
<feature type="compositionally biased region" description="Basic and acidic residues" evidence="1">
    <location>
        <begin position="88"/>
        <end position="102"/>
    </location>
</feature>
<evidence type="ECO:0000313" key="2">
    <source>
        <dbReference type="EMBL" id="PPQ96526.1"/>
    </source>
</evidence>
<accession>A0A409Y0I4</accession>
<evidence type="ECO:0000256" key="1">
    <source>
        <dbReference type="SAM" id="MobiDB-lite"/>
    </source>
</evidence>
<dbReference type="Proteomes" id="UP000284706">
    <property type="component" value="Unassembled WGS sequence"/>
</dbReference>
<organism evidence="2 3">
    <name type="scientific">Gymnopilus dilepis</name>
    <dbReference type="NCBI Taxonomy" id="231916"/>
    <lineage>
        <taxon>Eukaryota</taxon>
        <taxon>Fungi</taxon>
        <taxon>Dikarya</taxon>
        <taxon>Basidiomycota</taxon>
        <taxon>Agaricomycotina</taxon>
        <taxon>Agaricomycetes</taxon>
        <taxon>Agaricomycetidae</taxon>
        <taxon>Agaricales</taxon>
        <taxon>Agaricineae</taxon>
        <taxon>Hymenogastraceae</taxon>
        <taxon>Gymnopilus</taxon>
    </lineage>
</organism>
<sequence length="299" mass="34253">MNKHPLFKATWNHALEANRDHLEGPWYGVWRFSLMRILEQIHYNEDNPNLSVCTFLYGQDPVATFPKPSGNRPRDPFAPSPDSPALRKAREAAETRFTDVARDLFPMPPQAPRTPVRSSRKESSGGSRVRRDFRQPRFSNDFDDQDYVMSDSTNDGESVYDSDDEETRRTPDFSRITAFVDQSDSSYVAIRDLIVEIKRAYYLFSQKAFVDSYSKTMVQVSDQAYHAFKSSDRIAIIGCIIAIGQHWTYFEHVRENADNLKKVEGASITTLDIVIVSEFDCDCDCDCTYDRGQALTLHS</sequence>
<dbReference type="AlphaFoldDB" id="A0A409Y0I4"/>
<comment type="caution">
    <text evidence="2">The sequence shown here is derived from an EMBL/GenBank/DDBJ whole genome shotgun (WGS) entry which is preliminary data.</text>
</comment>
<dbReference type="STRING" id="231916.A0A409Y0I4"/>
<feature type="compositionally biased region" description="Basic and acidic residues" evidence="1">
    <location>
        <begin position="119"/>
        <end position="135"/>
    </location>
</feature>
<proteinExistence type="predicted"/>
<reference evidence="2 3" key="1">
    <citation type="journal article" date="2018" name="Evol. Lett.">
        <title>Horizontal gene cluster transfer increased hallucinogenic mushroom diversity.</title>
        <authorList>
            <person name="Reynolds H.T."/>
            <person name="Vijayakumar V."/>
            <person name="Gluck-Thaler E."/>
            <person name="Korotkin H.B."/>
            <person name="Matheny P.B."/>
            <person name="Slot J.C."/>
        </authorList>
    </citation>
    <scope>NUCLEOTIDE SEQUENCE [LARGE SCALE GENOMIC DNA]</scope>
    <source>
        <strain evidence="2 3">SRW20</strain>
    </source>
</reference>
<evidence type="ECO:0000313" key="3">
    <source>
        <dbReference type="Proteomes" id="UP000284706"/>
    </source>
</evidence>
<protein>
    <submittedName>
        <fullName evidence="2">Uncharacterized protein</fullName>
    </submittedName>
</protein>
<name>A0A409Y0I4_9AGAR</name>
<gene>
    <name evidence="2" type="ORF">CVT26_010454</name>
</gene>
<dbReference type="InParanoid" id="A0A409Y0I4"/>
<dbReference type="EMBL" id="NHYE01001361">
    <property type="protein sequence ID" value="PPQ96526.1"/>
    <property type="molecule type" value="Genomic_DNA"/>
</dbReference>